<proteinExistence type="predicted"/>
<feature type="transmembrane region" description="Helical" evidence="1">
    <location>
        <begin position="282"/>
        <end position="301"/>
    </location>
</feature>
<feature type="transmembrane region" description="Helical" evidence="1">
    <location>
        <begin position="101"/>
        <end position="119"/>
    </location>
</feature>
<feature type="transmembrane region" description="Helical" evidence="1">
    <location>
        <begin position="131"/>
        <end position="154"/>
    </location>
</feature>
<feature type="transmembrane region" description="Helical" evidence="1">
    <location>
        <begin position="188"/>
        <end position="216"/>
    </location>
</feature>
<feature type="transmembrane region" description="Helical" evidence="1">
    <location>
        <begin position="31"/>
        <end position="56"/>
    </location>
</feature>
<dbReference type="Proteomes" id="UP000327039">
    <property type="component" value="Unassembled WGS sequence"/>
</dbReference>
<keyword evidence="1" id="KW-0472">Membrane</keyword>
<organism evidence="2 3">
    <name type="scientific">Microbacterium radiodurans</name>
    <dbReference type="NCBI Taxonomy" id="661398"/>
    <lineage>
        <taxon>Bacteria</taxon>
        <taxon>Bacillati</taxon>
        <taxon>Actinomycetota</taxon>
        <taxon>Actinomycetes</taxon>
        <taxon>Micrococcales</taxon>
        <taxon>Microbacteriaceae</taxon>
        <taxon>Microbacterium</taxon>
    </lineage>
</organism>
<feature type="transmembrane region" description="Helical" evidence="1">
    <location>
        <begin position="228"/>
        <end position="247"/>
    </location>
</feature>
<feature type="transmembrane region" description="Helical" evidence="1">
    <location>
        <begin position="160"/>
        <end position="176"/>
    </location>
</feature>
<feature type="transmembrane region" description="Helical" evidence="1">
    <location>
        <begin position="252"/>
        <end position="270"/>
    </location>
</feature>
<keyword evidence="3" id="KW-1185">Reference proteome</keyword>
<evidence type="ECO:0000313" key="3">
    <source>
        <dbReference type="Proteomes" id="UP000327039"/>
    </source>
</evidence>
<evidence type="ECO:0000313" key="2">
    <source>
        <dbReference type="EMBL" id="KAA9085568.1"/>
    </source>
</evidence>
<evidence type="ECO:0000256" key="1">
    <source>
        <dbReference type="SAM" id="Phobius"/>
    </source>
</evidence>
<gene>
    <name evidence="2" type="ORF">F6B42_12950</name>
</gene>
<keyword evidence="1" id="KW-1133">Transmembrane helix</keyword>
<accession>A0A5J5IR45</accession>
<dbReference type="InterPro" id="IPR006750">
    <property type="entry name" value="YdcZ"/>
</dbReference>
<name>A0A5J5IR45_9MICO</name>
<reference evidence="3" key="1">
    <citation type="submission" date="2019-09" db="EMBL/GenBank/DDBJ databases">
        <title>Mumia zhuanghuii sp. nov. isolated from the intestinal contents of plateau pika (Ochotona curzoniae) in the Qinghai-Tibet plateau of China.</title>
        <authorList>
            <person name="Tian Z."/>
        </authorList>
    </citation>
    <scope>NUCLEOTIDE SEQUENCE [LARGE SCALE GENOMIC DNA]</scope>
    <source>
        <strain evidence="3">DSM 25564</strain>
    </source>
</reference>
<protein>
    <submittedName>
        <fullName evidence="2">DMT family transporter</fullName>
    </submittedName>
</protein>
<feature type="transmembrane region" description="Helical" evidence="1">
    <location>
        <begin position="76"/>
        <end position="95"/>
    </location>
</feature>
<dbReference type="PANTHER" id="PTHR34821">
    <property type="entry name" value="INNER MEMBRANE PROTEIN YDCZ"/>
    <property type="match status" value="1"/>
</dbReference>
<comment type="caution">
    <text evidence="2">The sequence shown here is derived from an EMBL/GenBank/DDBJ whole genome shotgun (WGS) entry which is preliminary data.</text>
</comment>
<keyword evidence="1" id="KW-0812">Transmembrane</keyword>
<dbReference type="OrthoDB" id="6463253at2"/>
<dbReference type="PANTHER" id="PTHR34821:SF2">
    <property type="entry name" value="INNER MEMBRANE PROTEIN YDCZ"/>
    <property type="match status" value="1"/>
</dbReference>
<dbReference type="GO" id="GO:0005886">
    <property type="term" value="C:plasma membrane"/>
    <property type="evidence" value="ECO:0007669"/>
    <property type="project" value="TreeGrafter"/>
</dbReference>
<sequence>MPLGVSLPVAVLIGILTAVQARINGSLGAAIGNGLVAASISFGSGLVLIVALCCALPQGRAGLRRLGSGVGRDIPVWMLLGGLAGAVTVATQGLTVATIGVALFTVGLVAGQTVGGLVIDRVGYGPGGVVAVTVPRVVGAALVLAGVALCALGPGSSAAAVWMIVLPLLAGAGVAWQQGTNGRLRQSLGSPFAATAVNFASGTLVLVLAAVVSVVVSGMPQTFPAAPWLYLGGPLGVTYIVMSAAIVRHTGVLLLGLGSVVGLLAASIALDAVAPASSAPTLAIASLAAAVALVGVAVVVVPRRRR</sequence>
<dbReference type="AlphaFoldDB" id="A0A5J5IR45"/>
<dbReference type="EMBL" id="VYRZ01000003">
    <property type="protein sequence ID" value="KAA9085568.1"/>
    <property type="molecule type" value="Genomic_DNA"/>
</dbReference>
<dbReference type="Pfam" id="PF04657">
    <property type="entry name" value="DMT_YdcZ"/>
    <property type="match status" value="2"/>
</dbReference>